<evidence type="ECO:0000313" key="1">
    <source>
        <dbReference type="EMBL" id="GFY51671.1"/>
    </source>
</evidence>
<sequence>MGDLDIMQNQALSLIVGSVKGKIIRLPSNQLLFAYFNIPDFQETMPPPLDSLTLLPKGRTYLTKEIRKKELSDTVLEAIALETYNQISTA</sequence>
<proteinExistence type="predicted"/>
<dbReference type="EMBL" id="BMAV01008244">
    <property type="protein sequence ID" value="GFY51671.1"/>
    <property type="molecule type" value="Genomic_DNA"/>
</dbReference>
<dbReference type="Proteomes" id="UP000886998">
    <property type="component" value="Unassembled WGS sequence"/>
</dbReference>
<protein>
    <submittedName>
        <fullName evidence="1">Uncharacterized protein</fullName>
    </submittedName>
</protein>
<reference evidence="1" key="1">
    <citation type="submission" date="2020-08" db="EMBL/GenBank/DDBJ databases">
        <title>Multicomponent nature underlies the extraordinary mechanical properties of spider dragline silk.</title>
        <authorList>
            <person name="Kono N."/>
            <person name="Nakamura H."/>
            <person name="Mori M."/>
            <person name="Yoshida Y."/>
            <person name="Ohtoshi R."/>
            <person name="Malay A.D."/>
            <person name="Moran D.A.P."/>
            <person name="Tomita M."/>
            <person name="Numata K."/>
            <person name="Arakawa K."/>
        </authorList>
    </citation>
    <scope>NUCLEOTIDE SEQUENCE</scope>
</reference>
<organism evidence="1 2">
    <name type="scientific">Trichonephila inaurata madagascariensis</name>
    <dbReference type="NCBI Taxonomy" id="2747483"/>
    <lineage>
        <taxon>Eukaryota</taxon>
        <taxon>Metazoa</taxon>
        <taxon>Ecdysozoa</taxon>
        <taxon>Arthropoda</taxon>
        <taxon>Chelicerata</taxon>
        <taxon>Arachnida</taxon>
        <taxon>Araneae</taxon>
        <taxon>Araneomorphae</taxon>
        <taxon>Entelegynae</taxon>
        <taxon>Araneoidea</taxon>
        <taxon>Nephilidae</taxon>
        <taxon>Trichonephila</taxon>
        <taxon>Trichonephila inaurata</taxon>
    </lineage>
</organism>
<keyword evidence="2" id="KW-1185">Reference proteome</keyword>
<gene>
    <name evidence="1" type="ORF">TNIN_164121</name>
</gene>
<evidence type="ECO:0000313" key="2">
    <source>
        <dbReference type="Proteomes" id="UP000886998"/>
    </source>
</evidence>
<accession>A0A8X6XH55</accession>
<dbReference type="AlphaFoldDB" id="A0A8X6XH55"/>
<name>A0A8X6XH55_9ARAC</name>
<comment type="caution">
    <text evidence="1">The sequence shown here is derived from an EMBL/GenBank/DDBJ whole genome shotgun (WGS) entry which is preliminary data.</text>
</comment>